<dbReference type="Proteomes" id="UP000824469">
    <property type="component" value="Unassembled WGS sequence"/>
</dbReference>
<feature type="transmembrane region" description="Helical" evidence="1">
    <location>
        <begin position="21"/>
        <end position="40"/>
    </location>
</feature>
<evidence type="ECO:0000256" key="1">
    <source>
        <dbReference type="SAM" id="Phobius"/>
    </source>
</evidence>
<comment type="caution">
    <text evidence="2">The sequence shown here is derived from an EMBL/GenBank/DDBJ whole genome shotgun (WGS) entry which is preliminary data.</text>
</comment>
<reference evidence="2 3" key="1">
    <citation type="journal article" date="2021" name="Nat. Plants">
        <title>The Taxus genome provides insights into paclitaxel biosynthesis.</title>
        <authorList>
            <person name="Xiong X."/>
            <person name="Gou J."/>
            <person name="Liao Q."/>
            <person name="Li Y."/>
            <person name="Zhou Q."/>
            <person name="Bi G."/>
            <person name="Li C."/>
            <person name="Du R."/>
            <person name="Wang X."/>
            <person name="Sun T."/>
            <person name="Guo L."/>
            <person name="Liang H."/>
            <person name="Lu P."/>
            <person name="Wu Y."/>
            <person name="Zhang Z."/>
            <person name="Ro D.K."/>
            <person name="Shang Y."/>
            <person name="Huang S."/>
            <person name="Yan J."/>
        </authorList>
    </citation>
    <scope>NUCLEOTIDE SEQUENCE [LARGE SCALE GENOMIC DNA]</scope>
    <source>
        <strain evidence="2">Ta-2019</strain>
    </source>
</reference>
<feature type="transmembrane region" description="Helical" evidence="1">
    <location>
        <begin position="260"/>
        <end position="277"/>
    </location>
</feature>
<accession>A0AA38G011</accession>
<keyword evidence="1" id="KW-0472">Membrane</keyword>
<dbReference type="OMA" id="VWISESP"/>
<sequence length="498" mass="56780">METRRVLLWLTGMGDVSSPRGIINTVLLPLQLLLGLWQIAKLTPLWAVMRCTMSWLMMLFFPCLSWCCSDYILLKKMEGRVFKRVICYVTTPVHDLAKKKDVWISESPVQVFNYLGQEFKLERKRAEIGKESEGGDKLCEEGLDILLLNDAPKYYVTDEIWHSILCIKEVLTDKKEEEKSDKKKVGKVFIKNHKEIWEEVVTGRVMRKLEEVLDSVILDNHTVSRLDHEYFLPIDLISSDEKILKVLNLLGLYLQKDKHIHWLIPALLSLTAAVLGLCSTLRRCVYSGINTISRGAVHLLCDHLDDFSWRRQAYSLGNWIDNLKPSNDLQSKVVRGDIRALIAGGARVDNGRKHYDNAFHGAIRLPDNDEETLNDIELKFNQGGNVVKRSFDCGTFSIDCEFHSANGSLDQEGAQINGKCLLEAGKVASIDVDCNSEEAKKLFKFAYHMAHSQSGSLRRYDPNTKTVQVRRFRESVIAYVRSGYPPLYALDLKNVVVN</sequence>
<keyword evidence="3" id="KW-1185">Reference proteome</keyword>
<keyword evidence="1" id="KW-0812">Transmembrane</keyword>
<feature type="transmembrane region" description="Helical" evidence="1">
    <location>
        <begin position="52"/>
        <end position="74"/>
    </location>
</feature>
<name>A0AA38G011_TAXCH</name>
<gene>
    <name evidence="2" type="ORF">KI387_028276</name>
</gene>
<keyword evidence="1" id="KW-1133">Transmembrane helix</keyword>
<evidence type="ECO:0000313" key="2">
    <source>
        <dbReference type="EMBL" id="KAH9313241.1"/>
    </source>
</evidence>
<evidence type="ECO:0000313" key="3">
    <source>
        <dbReference type="Proteomes" id="UP000824469"/>
    </source>
</evidence>
<dbReference type="AlphaFoldDB" id="A0AA38G011"/>
<organism evidence="2 3">
    <name type="scientific">Taxus chinensis</name>
    <name type="common">Chinese yew</name>
    <name type="synonym">Taxus wallichiana var. chinensis</name>
    <dbReference type="NCBI Taxonomy" id="29808"/>
    <lineage>
        <taxon>Eukaryota</taxon>
        <taxon>Viridiplantae</taxon>
        <taxon>Streptophyta</taxon>
        <taxon>Embryophyta</taxon>
        <taxon>Tracheophyta</taxon>
        <taxon>Spermatophyta</taxon>
        <taxon>Pinopsida</taxon>
        <taxon>Pinidae</taxon>
        <taxon>Conifers II</taxon>
        <taxon>Cupressales</taxon>
        <taxon>Taxaceae</taxon>
        <taxon>Taxus</taxon>
    </lineage>
</organism>
<dbReference type="EMBL" id="JAHRHJ020000006">
    <property type="protein sequence ID" value="KAH9313241.1"/>
    <property type="molecule type" value="Genomic_DNA"/>
</dbReference>
<protein>
    <submittedName>
        <fullName evidence="2">Uncharacterized protein</fullName>
    </submittedName>
</protein>
<proteinExistence type="predicted"/>